<dbReference type="Gene3D" id="3.30.360.10">
    <property type="entry name" value="Dihydrodipicolinate Reductase, domain 2"/>
    <property type="match status" value="1"/>
</dbReference>
<dbReference type="Pfam" id="PF01408">
    <property type="entry name" value="GFO_IDH_MocA"/>
    <property type="match status" value="1"/>
</dbReference>
<dbReference type="Gene3D" id="3.40.50.720">
    <property type="entry name" value="NAD(P)-binding Rossmann-like Domain"/>
    <property type="match status" value="1"/>
</dbReference>
<dbReference type="EC" id="1.1.1.424" evidence="3"/>
<dbReference type="Proteomes" id="UP001597076">
    <property type="component" value="Unassembled WGS sequence"/>
</dbReference>
<proteinExistence type="predicted"/>
<reference evidence="3 4" key="1">
    <citation type="journal article" date="2019" name="Int. J. Syst. Evol. Microbiol.">
        <title>The Global Catalogue of Microorganisms (GCM) 10K type strain sequencing project: providing services to taxonomists for standard genome sequencing and annotation.</title>
        <authorList>
            <consortium name="The Broad Institute Genomics Platform"/>
            <consortium name="The Broad Institute Genome Sequencing Center for Infectious Disease"/>
            <person name="Wu L."/>
            <person name="Ma J."/>
        </authorList>
    </citation>
    <scope>NUCLEOTIDE SEQUENCE [LARGE SCALE GENOMIC DNA]</scope>
    <source>
        <strain evidence="3 4">CGMCC 1.12230</strain>
    </source>
</reference>
<gene>
    <name evidence="3" type="primary">gfo6</name>
    <name evidence="3" type="ORF">ACFR99_19075</name>
</gene>
<protein>
    <submittedName>
        <fullName evidence="3">D-xylose 1-dehydrogenase Gfo6</fullName>
        <ecNumber evidence="3">1.1.1.424</ecNumber>
    </submittedName>
</protein>
<dbReference type="RefSeq" id="WP_390290910.1">
    <property type="nucleotide sequence ID" value="NZ_JBHUDI010000011.1"/>
</dbReference>
<dbReference type="InterPro" id="IPR051450">
    <property type="entry name" value="Gfo/Idh/MocA_Oxidoreductases"/>
</dbReference>
<dbReference type="GO" id="GO:0016491">
    <property type="term" value="F:oxidoreductase activity"/>
    <property type="evidence" value="ECO:0007669"/>
    <property type="project" value="UniProtKB-KW"/>
</dbReference>
<dbReference type="EMBL" id="JBHUDI010000011">
    <property type="protein sequence ID" value="MFD1565634.1"/>
    <property type="molecule type" value="Genomic_DNA"/>
</dbReference>
<dbReference type="PANTHER" id="PTHR43377">
    <property type="entry name" value="BILIVERDIN REDUCTASE A"/>
    <property type="match status" value="1"/>
</dbReference>
<name>A0ABD6BKI2_9EURY</name>
<feature type="domain" description="GFO/IDH/MocA-like oxidoreductase" evidence="2">
    <location>
        <begin position="154"/>
        <end position="276"/>
    </location>
</feature>
<dbReference type="InterPro" id="IPR055170">
    <property type="entry name" value="GFO_IDH_MocA-like_dom"/>
</dbReference>
<dbReference type="NCBIfam" id="NF041392">
    <property type="entry name" value="XylDh_Gfo6_Halo"/>
    <property type="match status" value="1"/>
</dbReference>
<evidence type="ECO:0000259" key="1">
    <source>
        <dbReference type="Pfam" id="PF01408"/>
    </source>
</evidence>
<sequence length="356" mass="38230">MPLQDAFSNFTQRDWEHEAVEGAIRLAVVGVGGFARQRALPAIADSTRCETTVLVASPPESVSDVAEAYAVDAVVDYDPFLEGACVDAYDAVYIAAPNAVHGQYAIAAAEFGKHVLCEKPLETTVERARAIVDACADAGVTLMTAYRLQAEPTVRRTRELVRDGVIGDVVQVHGGFSHPLLAEADPDTWRLDPETAGGGALVDLGIYPLNTIRFALECDPIGVYATTRSEGPPFANVDEHVAIQLEYETGATASCTASFDAHARSALELVGTDGMIDIESPFGGVVPQEMVVESGDVRMEYTGPRVDEVREEFDYFGYCVLTGTDPEPDGEDGLIDLYTIEAAYESAETGRRIALE</sequence>
<dbReference type="Pfam" id="PF22725">
    <property type="entry name" value="GFO_IDH_MocA_C3"/>
    <property type="match status" value="1"/>
</dbReference>
<keyword evidence="4" id="KW-1185">Reference proteome</keyword>
<feature type="domain" description="Gfo/Idh/MocA-like oxidoreductase N-terminal" evidence="1">
    <location>
        <begin position="24"/>
        <end position="145"/>
    </location>
</feature>
<accession>A0ABD6BKI2</accession>
<dbReference type="SUPFAM" id="SSF55347">
    <property type="entry name" value="Glyceraldehyde-3-phosphate dehydrogenase-like, C-terminal domain"/>
    <property type="match status" value="1"/>
</dbReference>
<keyword evidence="3" id="KW-0560">Oxidoreductase</keyword>
<dbReference type="PANTHER" id="PTHR43377:SF1">
    <property type="entry name" value="BILIVERDIN REDUCTASE A"/>
    <property type="match status" value="1"/>
</dbReference>
<dbReference type="SUPFAM" id="SSF51735">
    <property type="entry name" value="NAD(P)-binding Rossmann-fold domains"/>
    <property type="match status" value="1"/>
</dbReference>
<evidence type="ECO:0000259" key="2">
    <source>
        <dbReference type="Pfam" id="PF22725"/>
    </source>
</evidence>
<comment type="caution">
    <text evidence="3">The sequence shown here is derived from an EMBL/GenBank/DDBJ whole genome shotgun (WGS) entry which is preliminary data.</text>
</comment>
<evidence type="ECO:0000313" key="3">
    <source>
        <dbReference type="EMBL" id="MFD1565634.1"/>
    </source>
</evidence>
<evidence type="ECO:0000313" key="4">
    <source>
        <dbReference type="Proteomes" id="UP001597076"/>
    </source>
</evidence>
<dbReference type="InterPro" id="IPR000683">
    <property type="entry name" value="Gfo/Idh/MocA-like_OxRdtase_N"/>
</dbReference>
<dbReference type="InterPro" id="IPR049838">
    <property type="entry name" value="XacA-like"/>
</dbReference>
<dbReference type="AlphaFoldDB" id="A0ABD6BKI2"/>
<dbReference type="InterPro" id="IPR036291">
    <property type="entry name" value="NAD(P)-bd_dom_sf"/>
</dbReference>
<organism evidence="3 4">
    <name type="scientific">Haloarchaeobius amylolyticus</name>
    <dbReference type="NCBI Taxonomy" id="1198296"/>
    <lineage>
        <taxon>Archaea</taxon>
        <taxon>Methanobacteriati</taxon>
        <taxon>Methanobacteriota</taxon>
        <taxon>Stenosarchaea group</taxon>
        <taxon>Halobacteria</taxon>
        <taxon>Halobacteriales</taxon>
        <taxon>Halorubellaceae</taxon>
        <taxon>Haloarchaeobius</taxon>
    </lineage>
</organism>